<reference evidence="3" key="1">
    <citation type="submission" date="2023-12" db="EMBL/GenBank/DDBJ databases">
        <authorList>
            <person name="Brown T."/>
        </authorList>
    </citation>
    <scope>NUCLEOTIDE SEQUENCE</scope>
</reference>
<proteinExistence type="predicted"/>
<dbReference type="EMBL" id="OY882872">
    <property type="protein sequence ID" value="CAK6437381.1"/>
    <property type="molecule type" value="Genomic_DNA"/>
</dbReference>
<organism evidence="3 4">
    <name type="scientific">Pipistrellus nathusii</name>
    <name type="common">Nathusius' pipistrelle</name>
    <dbReference type="NCBI Taxonomy" id="59473"/>
    <lineage>
        <taxon>Eukaryota</taxon>
        <taxon>Metazoa</taxon>
        <taxon>Chordata</taxon>
        <taxon>Craniata</taxon>
        <taxon>Vertebrata</taxon>
        <taxon>Euteleostomi</taxon>
        <taxon>Mammalia</taxon>
        <taxon>Eutheria</taxon>
        <taxon>Laurasiatheria</taxon>
        <taxon>Chiroptera</taxon>
        <taxon>Yangochiroptera</taxon>
        <taxon>Vespertilionidae</taxon>
        <taxon>Pipistrellus</taxon>
    </lineage>
</organism>
<evidence type="ECO:0000313" key="3">
    <source>
        <dbReference type="EMBL" id="CAK6437381.1"/>
    </source>
</evidence>
<dbReference type="Pfam" id="PF00089">
    <property type="entry name" value="Trypsin"/>
    <property type="match status" value="1"/>
</dbReference>
<dbReference type="InterPro" id="IPR043504">
    <property type="entry name" value="Peptidase_S1_PA_chymotrypsin"/>
</dbReference>
<dbReference type="SUPFAM" id="SSF50494">
    <property type="entry name" value="Trypsin-like serine proteases"/>
    <property type="match status" value="1"/>
</dbReference>
<name>A0ABN9ZKY8_PIPNA</name>
<feature type="domain" description="Peptidase S1" evidence="2">
    <location>
        <begin position="1"/>
        <end position="40"/>
    </location>
</feature>
<dbReference type="Proteomes" id="UP001314169">
    <property type="component" value="Chromosome 15"/>
</dbReference>
<gene>
    <name evidence="3" type="ORF">MPIPNATIZW_LOCUS5687</name>
</gene>
<evidence type="ECO:0000313" key="4">
    <source>
        <dbReference type="Proteomes" id="UP001314169"/>
    </source>
</evidence>
<protein>
    <recommendedName>
        <fullName evidence="2">Peptidase S1 domain-containing protein</fullName>
    </recommendedName>
</protein>
<keyword evidence="4" id="KW-1185">Reference proteome</keyword>
<dbReference type="Gene3D" id="2.40.10.10">
    <property type="entry name" value="Trypsin-like serine proteases"/>
    <property type="match status" value="1"/>
</dbReference>
<evidence type="ECO:0000259" key="2">
    <source>
        <dbReference type="Pfam" id="PF00089"/>
    </source>
</evidence>
<accession>A0ABN9ZKY8</accession>
<feature type="region of interest" description="Disordered" evidence="1">
    <location>
        <begin position="78"/>
        <end position="97"/>
    </location>
</feature>
<dbReference type="InterPro" id="IPR009003">
    <property type="entry name" value="Peptidase_S1_PA"/>
</dbReference>
<evidence type="ECO:0000256" key="1">
    <source>
        <dbReference type="SAM" id="MobiDB-lite"/>
    </source>
</evidence>
<sequence>MLVKLSSPAKLSPNVKTIKLPTSCKFPGTSCTVSGWGITTMDVGEAASGTPVTNIPTPFFLGPQIQGTDPRFQTPFTCDLTPRKPDHQALYSQTQEA</sequence>
<dbReference type="InterPro" id="IPR001254">
    <property type="entry name" value="Trypsin_dom"/>
</dbReference>